<dbReference type="OrthoDB" id="9812992at2"/>
<dbReference type="InterPro" id="IPR052203">
    <property type="entry name" value="GHMP_Kinase-Related"/>
</dbReference>
<dbReference type="GO" id="GO:0050201">
    <property type="term" value="F:fucokinase activity"/>
    <property type="evidence" value="ECO:0007669"/>
    <property type="project" value="TreeGrafter"/>
</dbReference>
<dbReference type="InterPro" id="IPR006204">
    <property type="entry name" value="GHMP_kinase_N_dom"/>
</dbReference>
<feature type="domain" description="GHMP kinase N-terminal" evidence="6">
    <location>
        <begin position="75"/>
        <end position="160"/>
    </location>
</feature>
<dbReference type="PANTHER" id="PTHR32463">
    <property type="entry name" value="L-FUCOSE KINASE"/>
    <property type="match status" value="1"/>
</dbReference>
<evidence type="ECO:0000256" key="2">
    <source>
        <dbReference type="ARBA" id="ARBA00022741"/>
    </source>
</evidence>
<evidence type="ECO:0000259" key="7">
    <source>
        <dbReference type="Pfam" id="PF08544"/>
    </source>
</evidence>
<dbReference type="GO" id="GO:0042352">
    <property type="term" value="P:GDP-L-fucose salvage"/>
    <property type="evidence" value="ECO:0007669"/>
    <property type="project" value="TreeGrafter"/>
</dbReference>
<dbReference type="RefSeq" id="WP_101711130.1">
    <property type="nucleotide sequence ID" value="NZ_CP026100.1"/>
</dbReference>
<evidence type="ECO:0000256" key="1">
    <source>
        <dbReference type="ARBA" id="ARBA00022679"/>
    </source>
</evidence>
<name>A0A2N5D648_9CAUL</name>
<dbReference type="KEGG" id="cfh:C1707_06540"/>
<dbReference type="InterPro" id="IPR001174">
    <property type="entry name" value="HddA/FKP"/>
</dbReference>
<comment type="similarity">
    <text evidence="5">Belongs to the GHMP kinase family.</text>
</comment>
<dbReference type="InterPro" id="IPR036554">
    <property type="entry name" value="GHMP_kinase_C_sf"/>
</dbReference>
<evidence type="ECO:0000313" key="11">
    <source>
        <dbReference type="Proteomes" id="UP000281192"/>
    </source>
</evidence>
<evidence type="ECO:0000259" key="6">
    <source>
        <dbReference type="Pfam" id="PF00288"/>
    </source>
</evidence>
<dbReference type="InterPro" id="IPR013750">
    <property type="entry name" value="GHMP_kinase_C_dom"/>
</dbReference>
<evidence type="ECO:0000313" key="10">
    <source>
        <dbReference type="Proteomes" id="UP000234483"/>
    </source>
</evidence>
<protein>
    <submittedName>
        <fullName evidence="9">Kinase</fullName>
    </submittedName>
</protein>
<gene>
    <name evidence="8" type="ORF">C1707_06540</name>
    <name evidence="9" type="ORF">CFHF_00805</name>
</gene>
<dbReference type="GO" id="GO:0005524">
    <property type="term" value="F:ATP binding"/>
    <property type="evidence" value="ECO:0007669"/>
    <property type="project" value="UniProtKB-KW"/>
</dbReference>
<reference evidence="8 11" key="2">
    <citation type="submission" date="2018-01" db="EMBL/GenBank/DDBJ databases">
        <title>Complete genome sequence of Caulobacter flavus RHGG3.</title>
        <authorList>
            <person name="Yang E."/>
        </authorList>
    </citation>
    <scope>NUCLEOTIDE SEQUENCE [LARGE SCALE GENOMIC DNA]</scope>
    <source>
        <strain evidence="8 11">RHGG3</strain>
    </source>
</reference>
<keyword evidence="4" id="KW-0067">ATP-binding</keyword>
<dbReference type="InterPro" id="IPR014606">
    <property type="entry name" value="Heptose_7-P_kinase"/>
</dbReference>
<evidence type="ECO:0000256" key="4">
    <source>
        <dbReference type="ARBA" id="ARBA00022840"/>
    </source>
</evidence>
<reference evidence="9 10" key="1">
    <citation type="submission" date="2017-12" db="EMBL/GenBank/DDBJ databases">
        <title>The genome sequence of Caulobacter flavus CGMCC1 15093.</title>
        <authorList>
            <person name="Gao J."/>
            <person name="Mao X."/>
            <person name="Sun J."/>
        </authorList>
    </citation>
    <scope>NUCLEOTIDE SEQUENCE [LARGE SCALE GENOMIC DNA]</scope>
    <source>
        <strain evidence="9 10">CGMCC1 15093</strain>
    </source>
</reference>
<dbReference type="Pfam" id="PF00288">
    <property type="entry name" value="GHMP_kinases_N"/>
    <property type="match status" value="1"/>
</dbReference>
<dbReference type="PRINTS" id="PR00960">
    <property type="entry name" value="LMBPPROTEIN"/>
</dbReference>
<dbReference type="SUPFAM" id="SSF55060">
    <property type="entry name" value="GHMP Kinase, C-terminal domain"/>
    <property type="match status" value="1"/>
</dbReference>
<dbReference type="PIRSF" id="PIRSF036406">
    <property type="entry name" value="Hept_kin"/>
    <property type="match status" value="1"/>
</dbReference>
<evidence type="ECO:0000313" key="8">
    <source>
        <dbReference type="EMBL" id="AYV45935.1"/>
    </source>
</evidence>
<dbReference type="Pfam" id="PF08544">
    <property type="entry name" value="GHMP_kinases_C"/>
    <property type="match status" value="1"/>
</dbReference>
<dbReference type="SUPFAM" id="SSF54211">
    <property type="entry name" value="Ribosomal protein S5 domain 2-like"/>
    <property type="match status" value="1"/>
</dbReference>
<dbReference type="EMBL" id="CP026100">
    <property type="protein sequence ID" value="AYV45935.1"/>
    <property type="molecule type" value="Genomic_DNA"/>
</dbReference>
<sequence>MIIVRTPLRVSFFGGGTDHPGWFKHHGEGAVLSTTINKYVYITLRHTPPVFDFNYRVVWREIEQTRSVDEIVHPVVREVLRNYTSTDAPGYEIVYNADLPARSGLGSSSAFTVAALHALWHNSGEEVSKMRLAREAIRVEQDLLKEPVGSQDQTAVAFGGLNQIDFGKDGGLTVSPIQVSGDRMRHLEDHLMMFFTGFTRDAGSIEKNKVENFANKREQMEKVYSMVAEGRRVLEDDRVSLLEFGDLLDQGWRAKRSLATGVSNGPIDQAYELARQAGAIGGKLLGAGGGGFLLFFVPPDRRAAVAEAMSRFEFQPGRSTVEVPFRFEDLGSSVVLHRPELTSNYTGLRLPQLQLGAA</sequence>
<keyword evidence="2" id="KW-0547">Nucleotide-binding</keyword>
<dbReference type="Proteomes" id="UP000234483">
    <property type="component" value="Unassembled WGS sequence"/>
</dbReference>
<dbReference type="InterPro" id="IPR020568">
    <property type="entry name" value="Ribosomal_Su5_D2-typ_SF"/>
</dbReference>
<evidence type="ECO:0000313" key="9">
    <source>
        <dbReference type="EMBL" id="PLR21522.1"/>
    </source>
</evidence>
<dbReference type="AlphaFoldDB" id="A0A2N5D648"/>
<evidence type="ECO:0000256" key="3">
    <source>
        <dbReference type="ARBA" id="ARBA00022777"/>
    </source>
</evidence>
<proteinExistence type="inferred from homology"/>
<dbReference type="EMBL" id="PJRQ01000002">
    <property type="protein sequence ID" value="PLR21522.1"/>
    <property type="molecule type" value="Genomic_DNA"/>
</dbReference>
<dbReference type="Gene3D" id="3.30.230.120">
    <property type="match status" value="1"/>
</dbReference>
<accession>A0A2N5D648</accession>
<evidence type="ECO:0000256" key="5">
    <source>
        <dbReference type="ARBA" id="ARBA00038121"/>
    </source>
</evidence>
<organism evidence="9 10">
    <name type="scientific">Caulobacter flavus</name>
    <dbReference type="NCBI Taxonomy" id="1679497"/>
    <lineage>
        <taxon>Bacteria</taxon>
        <taxon>Pseudomonadati</taxon>
        <taxon>Pseudomonadota</taxon>
        <taxon>Alphaproteobacteria</taxon>
        <taxon>Caulobacterales</taxon>
        <taxon>Caulobacteraceae</taxon>
        <taxon>Caulobacter</taxon>
    </lineage>
</organism>
<keyword evidence="3 9" id="KW-0418">Kinase</keyword>
<dbReference type="PANTHER" id="PTHR32463:SF0">
    <property type="entry name" value="L-FUCOSE KINASE"/>
    <property type="match status" value="1"/>
</dbReference>
<feature type="domain" description="GHMP kinase C-terminal" evidence="7">
    <location>
        <begin position="242"/>
        <end position="311"/>
    </location>
</feature>
<dbReference type="Proteomes" id="UP000281192">
    <property type="component" value="Chromosome"/>
</dbReference>
<keyword evidence="11" id="KW-1185">Reference proteome</keyword>
<keyword evidence="1" id="KW-0808">Transferase</keyword>